<dbReference type="EMBL" id="SGPM01000064">
    <property type="protein sequence ID" value="THH30886.1"/>
    <property type="molecule type" value="Genomic_DNA"/>
</dbReference>
<name>A0A4S4MWX1_9APHY</name>
<accession>A0A4S4MWX1</accession>
<feature type="signal peptide" evidence="1">
    <location>
        <begin position="1"/>
        <end position="30"/>
    </location>
</feature>
<evidence type="ECO:0000313" key="4">
    <source>
        <dbReference type="Proteomes" id="UP000308730"/>
    </source>
</evidence>
<feature type="domain" description="GOLD" evidence="2">
    <location>
        <begin position="43"/>
        <end position="134"/>
    </location>
</feature>
<gene>
    <name evidence="3" type="ORF">EUX98_g3273</name>
</gene>
<feature type="chain" id="PRO_5020757796" description="GOLD domain-containing protein" evidence="1">
    <location>
        <begin position="31"/>
        <end position="892"/>
    </location>
</feature>
<dbReference type="AlphaFoldDB" id="A0A4S4MWX1"/>
<dbReference type="Gene3D" id="3.90.226.10">
    <property type="entry name" value="2-enoyl-CoA Hydratase, Chain A, domain 1"/>
    <property type="match status" value="1"/>
</dbReference>
<dbReference type="Pfam" id="PF01105">
    <property type="entry name" value="EMP24_GP25L"/>
    <property type="match status" value="1"/>
</dbReference>
<reference evidence="3 4" key="1">
    <citation type="submission" date="2019-02" db="EMBL/GenBank/DDBJ databases">
        <title>Genome sequencing of the rare red list fungi Antrodiella citrinella (Flaviporus citrinellus).</title>
        <authorList>
            <person name="Buettner E."/>
            <person name="Kellner H."/>
        </authorList>
    </citation>
    <scope>NUCLEOTIDE SEQUENCE [LARGE SCALE GENOMIC DNA]</scope>
    <source>
        <strain evidence="3 4">DSM 108506</strain>
    </source>
</reference>
<evidence type="ECO:0000256" key="1">
    <source>
        <dbReference type="SAM" id="SignalP"/>
    </source>
</evidence>
<evidence type="ECO:0000313" key="3">
    <source>
        <dbReference type="EMBL" id="THH30886.1"/>
    </source>
</evidence>
<dbReference type="InterPro" id="IPR009038">
    <property type="entry name" value="GOLD_dom"/>
</dbReference>
<comment type="caution">
    <text evidence="3">The sequence shown here is derived from an EMBL/GenBank/DDBJ whole genome shotgun (WGS) entry which is preliminary data.</text>
</comment>
<dbReference type="SUPFAM" id="SSF52096">
    <property type="entry name" value="ClpP/crotonase"/>
    <property type="match status" value="1"/>
</dbReference>
<keyword evidence="4" id="KW-1185">Reference proteome</keyword>
<dbReference type="InterPro" id="IPR052766">
    <property type="entry name" value="S41A_metabolite_peptidase"/>
</dbReference>
<dbReference type="PANTHER" id="PTHR37049:SF4">
    <property type="entry name" value="RHODANESE DOMAIN-CONTAINING PROTEIN"/>
    <property type="match status" value="1"/>
</dbReference>
<dbReference type="PANTHER" id="PTHR37049">
    <property type="entry name" value="PEPTIDASE S41 FAMILY PROTEIN"/>
    <property type="match status" value="1"/>
</dbReference>
<dbReference type="PROSITE" id="PS50866">
    <property type="entry name" value="GOLD"/>
    <property type="match status" value="1"/>
</dbReference>
<sequence>MSSRHPRRSPLQTIFFLFAAVIIFAYPVQAIKFEVPAYRYPPSKCIWNAAHPGALIIVTANVGPGDDQRIDIEIVDGGADKNTYLHKKGIKGESRFAVTAHTEGDVGVCFRNYLETTASSSKTYARVIDLDVDIGADAVDYNAIANQESLSALETEMRKLEGIVKEIVDELEYLKTREERFQSTNLKAPLPAAMLFKVAMFGFVVSRALATLAASGLVTKAIDPCATIAGQKWVAPKDVRACFTSFSVDPAIKTNIIDVVNKTLAFHTSVNFEKRAPEPFTADVHEDLLADFARISVQSYASELDLHIDMSRTLKRLNDGHCVYINSCFDSVFLTFVPTPLVLLTNTSGAQNVHIAPEAFTVASAEFADELSVWQDALPGNLKGKLSSLSGAKVLKINGADPFDAVDANALITGSFQGFGTRQNSFFATYNLGSTGFTYSMGNFGQLSLPLADSVTLEIQRNNSITVDTITLPYRSRIAVTTTWTDTASYRQSLCVAQSGTNGADLSVNNAKRNEPTENPLVSAFQQQPNVSPADRQRHALNVMLDTTRQQDIAFPPVLTPVNPVSGSAGVAQFFMLDDQKTGILALGSFSDTTFDGLEQAMISGLQSLKSAGATQLIVDVTGNGGGFICLAHWLHRILVGPKSTTFPQAGLDTMVRAGPLAQLIVQRIVQDDADPFSLLNFNPLNWQFPNGTHFTADHDWLLPLQTRVINGRQDAFSPRMADQCQPFDIDPPTEALFDPKKTAIVSNGRCASSCSLFSVTMAKKEGAKMVVVGGKKDVQQQYCGTVGGQSTDFSDMDTEVKTTGLKNNTLAPPDFLTNSVQGITWRLGFGVVDPTQPEGKFSLANPIVIPSKLTIMYTEWQTRPADVNLPLTADIVNNPFAIWKQIAKTVL</sequence>
<dbReference type="OrthoDB" id="27214at2759"/>
<dbReference type="SMART" id="SM01190">
    <property type="entry name" value="EMP24_GP25L"/>
    <property type="match status" value="1"/>
</dbReference>
<organism evidence="3 4">
    <name type="scientific">Antrodiella citrinella</name>
    <dbReference type="NCBI Taxonomy" id="2447956"/>
    <lineage>
        <taxon>Eukaryota</taxon>
        <taxon>Fungi</taxon>
        <taxon>Dikarya</taxon>
        <taxon>Basidiomycota</taxon>
        <taxon>Agaricomycotina</taxon>
        <taxon>Agaricomycetes</taxon>
        <taxon>Polyporales</taxon>
        <taxon>Steccherinaceae</taxon>
        <taxon>Antrodiella</taxon>
    </lineage>
</organism>
<proteinExistence type="predicted"/>
<protein>
    <recommendedName>
        <fullName evidence="2">GOLD domain-containing protein</fullName>
    </recommendedName>
</protein>
<dbReference type="Proteomes" id="UP000308730">
    <property type="component" value="Unassembled WGS sequence"/>
</dbReference>
<evidence type="ECO:0000259" key="2">
    <source>
        <dbReference type="PROSITE" id="PS50866"/>
    </source>
</evidence>
<keyword evidence="1" id="KW-0732">Signal</keyword>
<dbReference type="InterPro" id="IPR029045">
    <property type="entry name" value="ClpP/crotonase-like_dom_sf"/>
</dbReference>